<evidence type="ECO:0000256" key="1">
    <source>
        <dbReference type="SAM" id="MobiDB-lite"/>
    </source>
</evidence>
<sequence>MNEEVSKSPTEEHETDDAETLRKQREELKELHERLEAEAREFEQIHEDYFAYQQNVLKMELQAAEALDRAVQGLDNNSYTVISESAMYGKFIDIIENAFNGLNNDVVSREAEPAEEYPSCYEEEVGTPPYSPQLPLLDVEDLEDDDFDSTFISPADNPLFYEMGPETLPHIPVRSNPWKRSRSC</sequence>
<keyword evidence="3" id="KW-1185">Reference proteome</keyword>
<dbReference type="Proteomes" id="UP001175271">
    <property type="component" value="Unassembled WGS sequence"/>
</dbReference>
<gene>
    <name evidence="2" type="ORF">QR680_008010</name>
</gene>
<organism evidence="2 3">
    <name type="scientific">Steinernema hermaphroditum</name>
    <dbReference type="NCBI Taxonomy" id="289476"/>
    <lineage>
        <taxon>Eukaryota</taxon>
        <taxon>Metazoa</taxon>
        <taxon>Ecdysozoa</taxon>
        <taxon>Nematoda</taxon>
        <taxon>Chromadorea</taxon>
        <taxon>Rhabditida</taxon>
        <taxon>Tylenchina</taxon>
        <taxon>Panagrolaimomorpha</taxon>
        <taxon>Strongyloidoidea</taxon>
        <taxon>Steinernematidae</taxon>
        <taxon>Steinernema</taxon>
    </lineage>
</organism>
<comment type="caution">
    <text evidence="2">The sequence shown here is derived from an EMBL/GenBank/DDBJ whole genome shotgun (WGS) entry which is preliminary data.</text>
</comment>
<reference evidence="2" key="1">
    <citation type="submission" date="2023-06" db="EMBL/GenBank/DDBJ databases">
        <title>Genomic analysis of the entomopathogenic nematode Steinernema hermaphroditum.</title>
        <authorList>
            <person name="Schwarz E.M."/>
            <person name="Heppert J.K."/>
            <person name="Baniya A."/>
            <person name="Schwartz H.T."/>
            <person name="Tan C.-H."/>
            <person name="Antoshechkin I."/>
            <person name="Sternberg P.W."/>
            <person name="Goodrich-Blair H."/>
            <person name="Dillman A.R."/>
        </authorList>
    </citation>
    <scope>NUCLEOTIDE SEQUENCE</scope>
    <source>
        <strain evidence="2">PS9179</strain>
        <tissue evidence="2">Whole animal</tissue>
    </source>
</reference>
<name>A0AA39M7B1_9BILA</name>
<dbReference type="EMBL" id="JAUCMV010000001">
    <property type="protein sequence ID" value="KAK0423170.1"/>
    <property type="molecule type" value="Genomic_DNA"/>
</dbReference>
<proteinExistence type="predicted"/>
<dbReference type="AlphaFoldDB" id="A0AA39M7B1"/>
<protein>
    <submittedName>
        <fullName evidence="2">Uncharacterized protein</fullName>
    </submittedName>
</protein>
<evidence type="ECO:0000313" key="3">
    <source>
        <dbReference type="Proteomes" id="UP001175271"/>
    </source>
</evidence>
<feature type="region of interest" description="Disordered" evidence="1">
    <location>
        <begin position="1"/>
        <end position="27"/>
    </location>
</feature>
<accession>A0AA39M7B1</accession>
<evidence type="ECO:0000313" key="2">
    <source>
        <dbReference type="EMBL" id="KAK0423170.1"/>
    </source>
</evidence>
<feature type="compositionally biased region" description="Basic and acidic residues" evidence="1">
    <location>
        <begin position="1"/>
        <end position="12"/>
    </location>
</feature>